<dbReference type="Pfam" id="PF01172">
    <property type="entry name" value="SBDS_N"/>
    <property type="match status" value="1"/>
</dbReference>
<evidence type="ECO:0000256" key="1">
    <source>
        <dbReference type="SAM" id="MobiDB-lite"/>
    </source>
</evidence>
<sequence length="115" mass="12759">MTRGNTEQVKVHFKGEHDDFIIFVESSEAVQKWKKDSSVPLADVVNGWKIFCTHKQGASGILDAASNQELDAEFGTHKEEEVVKQILEKGTVQETEGAEKVGNRNMTQGSFVAHN</sequence>
<evidence type="ECO:0000313" key="3">
    <source>
        <dbReference type="EMBL" id="KAF2751541.1"/>
    </source>
</evidence>
<dbReference type="InterPro" id="IPR039100">
    <property type="entry name" value="Sdo1/SBDS-like"/>
</dbReference>
<feature type="region of interest" description="Disordered" evidence="1">
    <location>
        <begin position="94"/>
        <end position="115"/>
    </location>
</feature>
<accession>A0A6A6VQH9</accession>
<dbReference type="InterPro" id="IPR036786">
    <property type="entry name" value="Ribosome_mat_SBDS_N_sf"/>
</dbReference>
<dbReference type="EMBL" id="MU006562">
    <property type="protein sequence ID" value="KAF2751541.1"/>
    <property type="molecule type" value="Genomic_DNA"/>
</dbReference>
<feature type="domain" description="Ribosome maturation protein SDO1/SBDS N-terminal" evidence="2">
    <location>
        <begin position="8"/>
        <end position="99"/>
    </location>
</feature>
<keyword evidence="4" id="KW-1185">Reference proteome</keyword>
<evidence type="ECO:0000313" key="4">
    <source>
        <dbReference type="Proteomes" id="UP000799440"/>
    </source>
</evidence>
<dbReference type="Gene3D" id="3.30.1250.10">
    <property type="entry name" value="Ribosome maturation protein SBDS, N-terminal domain"/>
    <property type="match status" value="1"/>
</dbReference>
<organism evidence="3 4">
    <name type="scientific">Sporormia fimetaria CBS 119925</name>
    <dbReference type="NCBI Taxonomy" id="1340428"/>
    <lineage>
        <taxon>Eukaryota</taxon>
        <taxon>Fungi</taxon>
        <taxon>Dikarya</taxon>
        <taxon>Ascomycota</taxon>
        <taxon>Pezizomycotina</taxon>
        <taxon>Dothideomycetes</taxon>
        <taxon>Pleosporomycetidae</taxon>
        <taxon>Pleosporales</taxon>
        <taxon>Sporormiaceae</taxon>
        <taxon>Sporormia</taxon>
    </lineage>
</organism>
<dbReference type="AlphaFoldDB" id="A0A6A6VQH9"/>
<dbReference type="PANTHER" id="PTHR10927:SF2">
    <property type="entry name" value="RESTRICTION OF TELOMERE CAPPING PROTEIN 3"/>
    <property type="match status" value="1"/>
</dbReference>
<evidence type="ECO:0000259" key="2">
    <source>
        <dbReference type="Pfam" id="PF01172"/>
    </source>
</evidence>
<gene>
    <name evidence="3" type="ORF">M011DRAFT_464261</name>
</gene>
<dbReference type="InterPro" id="IPR019783">
    <property type="entry name" value="SDO1/SBDS_N"/>
</dbReference>
<name>A0A6A6VQH9_9PLEO</name>
<dbReference type="Proteomes" id="UP000799440">
    <property type="component" value="Unassembled WGS sequence"/>
</dbReference>
<dbReference type="PANTHER" id="PTHR10927">
    <property type="entry name" value="RIBOSOME MATURATION PROTEIN SBDS"/>
    <property type="match status" value="1"/>
</dbReference>
<protein>
    <submittedName>
        <fullName evidence="3">Shwachman-Bodian-diamond syndrome protein</fullName>
    </submittedName>
</protein>
<feature type="compositionally biased region" description="Polar residues" evidence="1">
    <location>
        <begin position="104"/>
        <end position="115"/>
    </location>
</feature>
<proteinExistence type="predicted"/>
<dbReference type="OrthoDB" id="2567806at2759"/>
<reference evidence="3" key="1">
    <citation type="journal article" date="2020" name="Stud. Mycol.">
        <title>101 Dothideomycetes genomes: a test case for predicting lifestyles and emergence of pathogens.</title>
        <authorList>
            <person name="Haridas S."/>
            <person name="Albert R."/>
            <person name="Binder M."/>
            <person name="Bloem J."/>
            <person name="Labutti K."/>
            <person name="Salamov A."/>
            <person name="Andreopoulos B."/>
            <person name="Baker S."/>
            <person name="Barry K."/>
            <person name="Bills G."/>
            <person name="Bluhm B."/>
            <person name="Cannon C."/>
            <person name="Castanera R."/>
            <person name="Culley D."/>
            <person name="Daum C."/>
            <person name="Ezra D."/>
            <person name="Gonzalez J."/>
            <person name="Henrissat B."/>
            <person name="Kuo A."/>
            <person name="Liang C."/>
            <person name="Lipzen A."/>
            <person name="Lutzoni F."/>
            <person name="Magnuson J."/>
            <person name="Mondo S."/>
            <person name="Nolan M."/>
            <person name="Ohm R."/>
            <person name="Pangilinan J."/>
            <person name="Park H.-J."/>
            <person name="Ramirez L."/>
            <person name="Alfaro M."/>
            <person name="Sun H."/>
            <person name="Tritt A."/>
            <person name="Yoshinaga Y."/>
            <person name="Zwiers L.-H."/>
            <person name="Turgeon B."/>
            <person name="Goodwin S."/>
            <person name="Spatafora J."/>
            <person name="Crous P."/>
            <person name="Grigoriev I."/>
        </authorList>
    </citation>
    <scope>NUCLEOTIDE SEQUENCE</scope>
    <source>
        <strain evidence="3">CBS 119925</strain>
    </source>
</reference>
<dbReference type="SUPFAM" id="SSF89895">
    <property type="entry name" value="FYSH domain"/>
    <property type="match status" value="1"/>
</dbReference>